<gene>
    <name evidence="9" type="ORF">A1O9_10717</name>
</gene>
<evidence type="ECO:0000256" key="4">
    <source>
        <dbReference type="ARBA" id="ARBA00022989"/>
    </source>
</evidence>
<dbReference type="CDD" id="cd17323">
    <property type="entry name" value="MFS_Tpo1_MDR_like"/>
    <property type="match status" value="1"/>
</dbReference>
<evidence type="ECO:0000256" key="3">
    <source>
        <dbReference type="ARBA" id="ARBA00022692"/>
    </source>
</evidence>
<dbReference type="EMBL" id="AMGV01000014">
    <property type="protein sequence ID" value="KEF53269.1"/>
    <property type="molecule type" value="Genomic_DNA"/>
</dbReference>
<dbReference type="PANTHER" id="PTHR23502">
    <property type="entry name" value="MAJOR FACILITATOR SUPERFAMILY"/>
    <property type="match status" value="1"/>
</dbReference>
<comment type="subcellular location">
    <subcellularLocation>
        <location evidence="1">Cell membrane</location>
        <topology evidence="1">Multi-pass membrane protein</topology>
    </subcellularLocation>
</comment>
<dbReference type="GeneID" id="25285621"/>
<comment type="caution">
    <text evidence="9">The sequence shown here is derived from an EMBL/GenBank/DDBJ whole genome shotgun (WGS) entry which is preliminary data.</text>
</comment>
<feature type="transmembrane region" description="Helical" evidence="7">
    <location>
        <begin position="216"/>
        <end position="239"/>
    </location>
</feature>
<dbReference type="Gene3D" id="1.20.1250.20">
    <property type="entry name" value="MFS general substrate transporter like domains"/>
    <property type="match status" value="1"/>
</dbReference>
<sequence>MSCSHPDKNQTQDSQVNQRLDQSALGYDPTLTSSEAASLPHEILTPENSAALAQNIQVQNVSRDSRKIVTFGSTDPSNPYNWSTGKKSYITFAGIVMVINSTLESSLPSGAIQAITEYFNVTSQIQFPLPISCFIAGYTIGPTLAAPLSEYHGRKYVMLGFFLLATISTLACAVAPNWPALLIFRFLSGLGASGPIGTVGGLYADIYSDPQTRGSAMTWFMIATTGGPVIAPPISGFIAAKSWRWVFGFGTLLATASIPLILVMPETYGPVLLRRKAQKLREETGDREIFSKSELEQRSLHHILTVVMTRPWRMLFQEVIVMCVSAYCALAYGIFYLYFQAYPKIFQGPDSVYKWSPGVAGLAFLPIGLGAICAAPVYIWWNSVLRRARKQNSPWTKQEEYNRLPLACIGGPMFVISLFWIGWSAKQNVHWLAPVSSGVLWGLGFLLIFLALLNYLTDAYETFAASAQSIASTCRSVFGVVLPLASSRMFETLGIAWACSLLAFLSLSMVAIPFAFIRFGNTIRANSKFCQQLKDLKVKEAAEQEERERNELQLNTDGNSANGEKVPDGLV</sequence>
<feature type="transmembrane region" description="Helical" evidence="7">
    <location>
        <begin position="494"/>
        <end position="517"/>
    </location>
</feature>
<name>A0A072NZK1_9EURO</name>
<keyword evidence="4 7" id="KW-1133">Transmembrane helix</keyword>
<dbReference type="GO" id="GO:0005886">
    <property type="term" value="C:plasma membrane"/>
    <property type="evidence" value="ECO:0007669"/>
    <property type="project" value="UniProtKB-SubCell"/>
</dbReference>
<dbReference type="PROSITE" id="PS50850">
    <property type="entry name" value="MFS"/>
    <property type="match status" value="1"/>
</dbReference>
<feature type="transmembrane region" description="Helical" evidence="7">
    <location>
        <begin position="435"/>
        <end position="456"/>
    </location>
</feature>
<evidence type="ECO:0000256" key="5">
    <source>
        <dbReference type="ARBA" id="ARBA00023136"/>
    </source>
</evidence>
<organism evidence="9 10">
    <name type="scientific">Exophiala aquamarina CBS 119918</name>
    <dbReference type="NCBI Taxonomy" id="1182545"/>
    <lineage>
        <taxon>Eukaryota</taxon>
        <taxon>Fungi</taxon>
        <taxon>Dikarya</taxon>
        <taxon>Ascomycota</taxon>
        <taxon>Pezizomycotina</taxon>
        <taxon>Eurotiomycetes</taxon>
        <taxon>Chaetothyriomycetidae</taxon>
        <taxon>Chaetothyriales</taxon>
        <taxon>Herpotrichiellaceae</taxon>
        <taxon>Exophiala</taxon>
    </lineage>
</organism>
<feature type="domain" description="Major facilitator superfamily (MFS) profile" evidence="8">
    <location>
        <begin position="89"/>
        <end position="523"/>
    </location>
</feature>
<accession>A0A072NZK1</accession>
<feature type="region of interest" description="Disordered" evidence="6">
    <location>
        <begin position="547"/>
        <end position="571"/>
    </location>
</feature>
<comment type="similarity">
    <text evidence="2">Belongs to the major facilitator superfamily.</text>
</comment>
<keyword evidence="3 7" id="KW-0812">Transmembrane</keyword>
<dbReference type="GO" id="GO:0022857">
    <property type="term" value="F:transmembrane transporter activity"/>
    <property type="evidence" value="ECO:0007669"/>
    <property type="project" value="InterPro"/>
</dbReference>
<dbReference type="InterPro" id="IPR020846">
    <property type="entry name" value="MFS_dom"/>
</dbReference>
<evidence type="ECO:0000256" key="7">
    <source>
        <dbReference type="SAM" id="Phobius"/>
    </source>
</evidence>
<keyword evidence="10" id="KW-1185">Reference proteome</keyword>
<dbReference type="VEuPathDB" id="FungiDB:A1O9_10717"/>
<evidence type="ECO:0000313" key="9">
    <source>
        <dbReference type="EMBL" id="KEF53269.1"/>
    </source>
</evidence>
<dbReference type="Pfam" id="PF07690">
    <property type="entry name" value="MFS_1"/>
    <property type="match status" value="1"/>
</dbReference>
<feature type="transmembrane region" description="Helical" evidence="7">
    <location>
        <begin position="359"/>
        <end position="381"/>
    </location>
</feature>
<dbReference type="HOGENOM" id="CLU_008455_11_2_1"/>
<feature type="transmembrane region" description="Helical" evidence="7">
    <location>
        <begin position="156"/>
        <end position="176"/>
    </location>
</feature>
<feature type="transmembrane region" description="Helical" evidence="7">
    <location>
        <begin position="182"/>
        <end position="204"/>
    </location>
</feature>
<dbReference type="FunFam" id="1.20.1250.20:FF:000082">
    <property type="entry name" value="MFS multidrug transporter, putative"/>
    <property type="match status" value="1"/>
</dbReference>
<evidence type="ECO:0000313" key="10">
    <source>
        <dbReference type="Proteomes" id="UP000027920"/>
    </source>
</evidence>
<dbReference type="SUPFAM" id="SSF103473">
    <property type="entry name" value="MFS general substrate transporter"/>
    <property type="match status" value="1"/>
</dbReference>
<dbReference type="InterPro" id="IPR036259">
    <property type="entry name" value="MFS_trans_sf"/>
</dbReference>
<feature type="transmembrane region" description="Helical" evidence="7">
    <location>
        <begin position="245"/>
        <end position="265"/>
    </location>
</feature>
<keyword evidence="5 7" id="KW-0472">Membrane</keyword>
<reference evidence="9 10" key="1">
    <citation type="submission" date="2013-03" db="EMBL/GenBank/DDBJ databases">
        <title>The Genome Sequence of Exophiala aquamarina CBS 119918.</title>
        <authorList>
            <consortium name="The Broad Institute Genomics Platform"/>
            <person name="Cuomo C."/>
            <person name="de Hoog S."/>
            <person name="Gorbushina A."/>
            <person name="Walker B."/>
            <person name="Young S.K."/>
            <person name="Zeng Q."/>
            <person name="Gargeya S."/>
            <person name="Fitzgerald M."/>
            <person name="Haas B."/>
            <person name="Abouelleil A."/>
            <person name="Allen A.W."/>
            <person name="Alvarado L."/>
            <person name="Arachchi H.M."/>
            <person name="Berlin A.M."/>
            <person name="Chapman S.B."/>
            <person name="Gainer-Dewar J."/>
            <person name="Goldberg J."/>
            <person name="Griggs A."/>
            <person name="Gujja S."/>
            <person name="Hansen M."/>
            <person name="Howarth C."/>
            <person name="Imamovic A."/>
            <person name="Ireland A."/>
            <person name="Larimer J."/>
            <person name="McCowan C."/>
            <person name="Murphy C."/>
            <person name="Pearson M."/>
            <person name="Poon T.W."/>
            <person name="Priest M."/>
            <person name="Roberts A."/>
            <person name="Saif S."/>
            <person name="Shea T."/>
            <person name="Sisk P."/>
            <person name="Sykes S."/>
            <person name="Wortman J."/>
            <person name="Nusbaum C."/>
            <person name="Birren B."/>
        </authorList>
    </citation>
    <scope>NUCLEOTIDE SEQUENCE [LARGE SCALE GENOMIC DNA]</scope>
    <source>
        <strain evidence="9 10">CBS 119918</strain>
    </source>
</reference>
<dbReference type="OrthoDB" id="5141738at2759"/>
<dbReference type="InterPro" id="IPR011701">
    <property type="entry name" value="MFS"/>
</dbReference>
<evidence type="ECO:0000256" key="1">
    <source>
        <dbReference type="ARBA" id="ARBA00004651"/>
    </source>
</evidence>
<dbReference type="Proteomes" id="UP000027920">
    <property type="component" value="Unassembled WGS sequence"/>
</dbReference>
<proteinExistence type="inferred from homology"/>
<feature type="transmembrane region" description="Helical" evidence="7">
    <location>
        <begin position="319"/>
        <end position="339"/>
    </location>
</feature>
<feature type="transmembrane region" description="Helical" evidence="7">
    <location>
        <begin position="402"/>
        <end position="423"/>
    </location>
</feature>
<dbReference type="RefSeq" id="XP_013255859.1">
    <property type="nucleotide sequence ID" value="XM_013400405.1"/>
</dbReference>
<evidence type="ECO:0000256" key="2">
    <source>
        <dbReference type="ARBA" id="ARBA00008335"/>
    </source>
</evidence>
<dbReference type="AlphaFoldDB" id="A0A072NZK1"/>
<protein>
    <recommendedName>
        <fullName evidence="8">Major facilitator superfamily (MFS) profile domain-containing protein</fullName>
    </recommendedName>
</protein>
<feature type="transmembrane region" description="Helical" evidence="7">
    <location>
        <begin position="463"/>
        <end position="482"/>
    </location>
</feature>
<dbReference type="PANTHER" id="PTHR23502:SF74">
    <property type="entry name" value="MAJOR FACILITATOR SUPERFAMILY (MFS) PROFILE DOMAIN-CONTAINING PROTEIN"/>
    <property type="match status" value="1"/>
</dbReference>
<evidence type="ECO:0000259" key="8">
    <source>
        <dbReference type="PROSITE" id="PS50850"/>
    </source>
</evidence>
<evidence type="ECO:0000256" key="6">
    <source>
        <dbReference type="SAM" id="MobiDB-lite"/>
    </source>
</evidence>